<feature type="compositionally biased region" description="Acidic residues" evidence="1">
    <location>
        <begin position="156"/>
        <end position="172"/>
    </location>
</feature>
<keyword evidence="3" id="KW-1185">Reference proteome</keyword>
<feature type="compositionally biased region" description="Acidic residues" evidence="1">
    <location>
        <begin position="87"/>
        <end position="112"/>
    </location>
</feature>
<dbReference type="EMBL" id="BDGI01000102">
    <property type="protein sequence ID" value="GAV29126.1"/>
    <property type="molecule type" value="Genomic_DNA"/>
</dbReference>
<evidence type="ECO:0000313" key="3">
    <source>
        <dbReference type="Proteomes" id="UP000186136"/>
    </source>
</evidence>
<proteinExistence type="predicted"/>
<feature type="compositionally biased region" description="Basic residues" evidence="1">
    <location>
        <begin position="123"/>
        <end position="147"/>
    </location>
</feature>
<protein>
    <submittedName>
        <fullName evidence="2">Uncharacterized protein</fullName>
    </submittedName>
</protein>
<feature type="region of interest" description="Disordered" evidence="1">
    <location>
        <begin position="1"/>
        <end position="185"/>
    </location>
</feature>
<dbReference type="AlphaFoldDB" id="A0A1Q2YHU6"/>
<feature type="compositionally biased region" description="Acidic residues" evidence="1">
    <location>
        <begin position="41"/>
        <end position="56"/>
    </location>
</feature>
<dbReference type="Proteomes" id="UP000186136">
    <property type="component" value="Unassembled WGS sequence"/>
</dbReference>
<sequence length="185" mass="20665">MAKQRRTTRYSADTPKEDPHAPPAVSENDLNDALTNALENNAEDDVEDDAEDDAEDDYRPDAEQDAMDEDVSLNNDEDAKADKTEQNENEENENEENEDDENEDDENDEDNMNSDGNTSSTSLKRKLAAAARRHKHSNLNAVNRKRQQLTPVAADEGQEEDSSPVENDEFITADDPKECTPSPPT</sequence>
<evidence type="ECO:0000256" key="1">
    <source>
        <dbReference type="SAM" id="MobiDB-lite"/>
    </source>
</evidence>
<dbReference type="OrthoDB" id="5598844at2759"/>
<name>A0A1Q2YHU6_9ASCO</name>
<accession>A0A1Q2YHU6</accession>
<feature type="compositionally biased region" description="Basic and acidic residues" evidence="1">
    <location>
        <begin position="77"/>
        <end position="86"/>
    </location>
</feature>
<organism evidence="2 3">
    <name type="scientific">Pichia membranifaciens</name>
    <dbReference type="NCBI Taxonomy" id="4926"/>
    <lineage>
        <taxon>Eukaryota</taxon>
        <taxon>Fungi</taxon>
        <taxon>Dikarya</taxon>
        <taxon>Ascomycota</taxon>
        <taxon>Saccharomycotina</taxon>
        <taxon>Pichiomycetes</taxon>
        <taxon>Pichiales</taxon>
        <taxon>Pichiaceae</taxon>
        <taxon>Pichia</taxon>
    </lineage>
</organism>
<reference evidence="2 3" key="1">
    <citation type="submission" date="2016-08" db="EMBL/GenBank/DDBJ databases">
        <title>Whole genome shotgun sequence of Pichia membranifaciens KS47-1.</title>
        <authorList>
            <person name="Konishi M."/>
            <person name="Ishida M."/>
            <person name="Arakawa T."/>
            <person name="Kato Y."/>
            <person name="Horiuchi J."/>
        </authorList>
    </citation>
    <scope>NUCLEOTIDE SEQUENCE [LARGE SCALE GENOMIC DNA]</scope>
    <source>
        <strain evidence="2 3">KS47-1</strain>
    </source>
</reference>
<evidence type="ECO:0000313" key="2">
    <source>
        <dbReference type="EMBL" id="GAV29126.1"/>
    </source>
</evidence>
<feature type="compositionally biased region" description="Polar residues" evidence="1">
    <location>
        <begin position="113"/>
        <end position="122"/>
    </location>
</feature>
<comment type="caution">
    <text evidence="2">The sequence shown here is derived from an EMBL/GenBank/DDBJ whole genome shotgun (WGS) entry which is preliminary data.</text>
</comment>
<gene>
    <name evidence="2" type="ORF">PMKS-002606</name>
</gene>